<feature type="transmembrane region" description="Helical" evidence="13">
    <location>
        <begin position="846"/>
        <end position="865"/>
    </location>
</feature>
<gene>
    <name evidence="16" type="ORF">OKIOD_LOCUS2712</name>
</gene>
<dbReference type="PANTHER" id="PTHR11390:SF20">
    <property type="entry name" value="DNA TOPOISOMERASE 3-BETA-1"/>
    <property type="match status" value="1"/>
</dbReference>
<dbReference type="SMART" id="SM00437">
    <property type="entry name" value="TOP1Ac"/>
    <property type="match status" value="1"/>
</dbReference>
<dbReference type="CDD" id="cd00186">
    <property type="entry name" value="TOP1Ac"/>
    <property type="match status" value="1"/>
</dbReference>
<dbReference type="InterPro" id="IPR013826">
    <property type="entry name" value="Topo_IA_cen_sub3"/>
</dbReference>
<comment type="function">
    <text evidence="11">Introduces a single-strand break via transesterification at a target site in duplex DNA. Releases the supercoiling and torsional tension of DNA introduced during the DNA replication and transcription by transiently cleaving and rejoining one strand of the DNA duplex. The scissile phosphodiester is attacked by the catalytic tyrosine of the enzyme, resulting in the formation of a DNA-(5'-phosphotyrosyl)-enzyme intermediate and the expulsion of a 3'-OH DNA strand.</text>
</comment>
<keyword evidence="8 11" id="KW-0238">DNA-binding</keyword>
<dbReference type="PROSITE" id="PS00396">
    <property type="entry name" value="TOPO_IA_1"/>
    <property type="match status" value="1"/>
</dbReference>
<dbReference type="Pfam" id="PF01131">
    <property type="entry name" value="Topoisom_bac"/>
    <property type="match status" value="1"/>
</dbReference>
<evidence type="ECO:0000313" key="16">
    <source>
        <dbReference type="EMBL" id="CAG5086250.1"/>
    </source>
</evidence>
<name>A0ABN7RXV4_OIKDI</name>
<reference evidence="16 17" key="1">
    <citation type="submission" date="2021-04" db="EMBL/GenBank/DDBJ databases">
        <authorList>
            <person name="Bliznina A."/>
        </authorList>
    </citation>
    <scope>NUCLEOTIDE SEQUENCE [LARGE SCALE GENOMIC DNA]</scope>
</reference>
<dbReference type="Pfam" id="PF01751">
    <property type="entry name" value="Toprim"/>
    <property type="match status" value="1"/>
</dbReference>
<comment type="catalytic activity">
    <reaction evidence="1 11">
        <text>ATP-independent breakage of single-stranded DNA, followed by passage and rejoining.</text>
        <dbReference type="EC" id="5.6.2.1"/>
    </reaction>
</comment>
<dbReference type="InterPro" id="IPR001594">
    <property type="entry name" value="Palmitoyltrfase_DHHC"/>
</dbReference>
<dbReference type="InterPro" id="IPR056452">
    <property type="entry name" value="Zn_ribbon_TOP3B"/>
</dbReference>
<dbReference type="PROSITE" id="PS52039">
    <property type="entry name" value="TOPO_IA_2"/>
    <property type="match status" value="1"/>
</dbReference>
<evidence type="ECO:0000256" key="4">
    <source>
        <dbReference type="ARBA" id="ARBA00012891"/>
    </source>
</evidence>
<feature type="region of interest" description="Disordered" evidence="12">
    <location>
        <begin position="359"/>
        <end position="392"/>
    </location>
</feature>
<comment type="subcellular location">
    <subcellularLocation>
        <location evidence="2">Membrane</location>
        <topology evidence="2">Multi-pass membrane protein</topology>
    </subcellularLocation>
</comment>
<dbReference type="Gene3D" id="2.70.20.10">
    <property type="entry name" value="Topoisomerase I, domain 3"/>
    <property type="match status" value="1"/>
</dbReference>
<dbReference type="InterPro" id="IPR023406">
    <property type="entry name" value="Topo_IA_AS"/>
</dbReference>
<keyword evidence="5 13" id="KW-0812">Transmembrane</keyword>
<evidence type="ECO:0000259" key="14">
    <source>
        <dbReference type="PROSITE" id="PS50880"/>
    </source>
</evidence>
<dbReference type="InterPro" id="IPR013824">
    <property type="entry name" value="Topo_IA_cen_sub1"/>
</dbReference>
<evidence type="ECO:0000313" key="17">
    <source>
        <dbReference type="Proteomes" id="UP001158576"/>
    </source>
</evidence>
<dbReference type="Gene3D" id="1.10.290.10">
    <property type="entry name" value="Topoisomerase I, domain 4"/>
    <property type="match status" value="1"/>
</dbReference>
<dbReference type="Pfam" id="PF23546">
    <property type="entry name" value="Zn_ribbon_TOP3B"/>
    <property type="match status" value="1"/>
</dbReference>
<dbReference type="PRINTS" id="PR00417">
    <property type="entry name" value="PRTPISMRASEI"/>
</dbReference>
<evidence type="ECO:0000256" key="3">
    <source>
        <dbReference type="ARBA" id="ARBA00009446"/>
    </source>
</evidence>
<evidence type="ECO:0000256" key="13">
    <source>
        <dbReference type="SAM" id="Phobius"/>
    </source>
</evidence>
<keyword evidence="9 13" id="KW-0472">Membrane</keyword>
<evidence type="ECO:0000256" key="2">
    <source>
        <dbReference type="ARBA" id="ARBA00004141"/>
    </source>
</evidence>
<evidence type="ECO:0000256" key="11">
    <source>
        <dbReference type="RuleBase" id="RU362092"/>
    </source>
</evidence>
<dbReference type="PROSITE" id="PS50216">
    <property type="entry name" value="DHHC"/>
    <property type="match status" value="1"/>
</dbReference>
<dbReference type="EC" id="5.6.2.1" evidence="4 11"/>
<keyword evidence="17" id="KW-1185">Reference proteome</keyword>
<evidence type="ECO:0000256" key="9">
    <source>
        <dbReference type="ARBA" id="ARBA00023136"/>
    </source>
</evidence>
<dbReference type="SMART" id="SM00436">
    <property type="entry name" value="TOP1Bc"/>
    <property type="match status" value="1"/>
</dbReference>
<dbReference type="InterPro" id="IPR034144">
    <property type="entry name" value="TOPRIM_TopoIII"/>
</dbReference>
<keyword evidence="10 11" id="KW-0413">Isomerase</keyword>
<keyword evidence="7 11" id="KW-0799">Topoisomerase</keyword>
<dbReference type="SMART" id="SM00493">
    <property type="entry name" value="TOPRIM"/>
    <property type="match status" value="1"/>
</dbReference>
<evidence type="ECO:0000256" key="5">
    <source>
        <dbReference type="ARBA" id="ARBA00022692"/>
    </source>
</evidence>
<feature type="domain" description="Toprim" evidence="14">
    <location>
        <begin position="3"/>
        <end position="151"/>
    </location>
</feature>
<dbReference type="InterPro" id="IPR006171">
    <property type="entry name" value="TOPRIM_dom"/>
</dbReference>
<dbReference type="InterPro" id="IPR013825">
    <property type="entry name" value="Topo_IA_cen_sub2"/>
</dbReference>
<organism evidence="16 17">
    <name type="scientific">Oikopleura dioica</name>
    <name type="common">Tunicate</name>
    <dbReference type="NCBI Taxonomy" id="34765"/>
    <lineage>
        <taxon>Eukaryota</taxon>
        <taxon>Metazoa</taxon>
        <taxon>Chordata</taxon>
        <taxon>Tunicata</taxon>
        <taxon>Appendicularia</taxon>
        <taxon>Copelata</taxon>
        <taxon>Oikopleuridae</taxon>
        <taxon>Oikopleura</taxon>
    </lineage>
</organism>
<dbReference type="InterPro" id="IPR023405">
    <property type="entry name" value="Topo_IA_core_domain"/>
</dbReference>
<dbReference type="EMBL" id="OU015568">
    <property type="protein sequence ID" value="CAG5086250.1"/>
    <property type="molecule type" value="Genomic_DNA"/>
</dbReference>
<dbReference type="Pfam" id="PF01529">
    <property type="entry name" value="DHHC"/>
    <property type="match status" value="1"/>
</dbReference>
<evidence type="ECO:0000256" key="10">
    <source>
        <dbReference type="ARBA" id="ARBA00023235"/>
    </source>
</evidence>
<feature type="domain" description="Topo IA-type catalytic" evidence="15">
    <location>
        <begin position="165"/>
        <end position="586"/>
    </location>
</feature>
<feature type="transmembrane region" description="Helical" evidence="13">
    <location>
        <begin position="945"/>
        <end position="971"/>
    </location>
</feature>
<dbReference type="InterPro" id="IPR003601">
    <property type="entry name" value="Topo_IA_2"/>
</dbReference>
<dbReference type="Gene3D" id="1.10.460.10">
    <property type="entry name" value="Topoisomerase I, domain 2"/>
    <property type="match status" value="1"/>
</dbReference>
<dbReference type="Proteomes" id="UP001158576">
    <property type="component" value="Chromosome PAR"/>
</dbReference>
<sequence>MVNVLMVAEKPSLAQSIAEILSNRNMSTRPAKTGGPCKVHEYKGQYKGKPATFKVTSVCGHVFSIDFESKFNNWDKTDPAELFSAGTVKDEANPKMHMRKHLKTESSSCDELVLWLDCDREGENICFEVMSCIPHIRGNSVKRAHFSAITDKDIKKAMNNLGSPNKLESLAVDARQELDLRIGCAFTRFQTKFFQGQYGDLDSNCISYGPCQTPTLGFCVERHDQITKFKPEKFWRMNLAVQTENSGNLYAEWQRGRIFDQGIANMLHSKVKNIKSAIVQSVTKKAKAKQRPVALNTVELLRVCSAKLGIGPAQAMVSAERLYTQGYISYPRTETTSYSPNFDFRPIISMLQHSGPHSAAAQELLTGSSPNPRKGEDKGDHPPITPQRNCSESEVGGEAYRVYNYVASHFLASLMKDYKYEQTEITVKVGNETFYLTANREKEKGFALAMTNVGVEESVLPDVQKGSSLNVSSCQLEEKYTGPPDYLTESDLITLMEKHGIGTDASIPVHINNIVQRNYVQLVSGRKLEPTELGVVLVHGYKKIDPDLVKPQMRASVEKQLDLIALGKTDFKTMVDYVLNIMLRKFHYFVDHINMMDSLMETKFTSLSSAGKPFSKCGKCRRFMKLIEAKPVRLYCPTCSDTYSLPSGLHIKLYQEKKCPLDDFELLLAASGGSSSTGFAICPYCYNNPPFPGMPDPAPCSSCLHPSCSQSLRRTGVTACSECDDGIIYLDPSSKPKWRLSCNNTNCKVVVKIFEGAHKVDVLDEACKTCETKILFCEFKNGKEPKALEGASTHKGCIFCDAIFSKLVSMLTSDIGGLVCIALVYLFVGYANFVVIFHLASPCFSLPAALTFCIIFAVFSIGLIASHLQCMLNDPGYVPVPDVKIDFSDTGSRKVRDDDWTVCQRCEMWRPPRAYHCKVCKRCVRKMDHHCPWVNNCVGEKNQRFFVLFLVYTLLLCAVAGIVIALSWRLIWEMEYSAHAPHAMGLLIEASLMGVFSIMILMDQVSSIISDETAVENMKRSRGKLAAKAANTQKPTPIALLRGIFGPGAYWTWLIPIPKRSTGYVHLI</sequence>
<dbReference type="InterPro" id="IPR013497">
    <property type="entry name" value="Topo_IA_cen"/>
</dbReference>
<keyword evidence="6 13" id="KW-1133">Transmembrane helix</keyword>
<feature type="transmembrane region" description="Helical" evidence="13">
    <location>
        <begin position="815"/>
        <end position="840"/>
    </location>
</feature>
<protein>
    <recommendedName>
        <fullName evidence="4 11">DNA topoisomerase</fullName>
        <ecNumber evidence="4 11">5.6.2.1</ecNumber>
    </recommendedName>
</protein>
<comment type="similarity">
    <text evidence="3 11">Belongs to the type IA topoisomerase family.</text>
</comment>
<dbReference type="PROSITE" id="PS50880">
    <property type="entry name" value="TOPRIM"/>
    <property type="match status" value="1"/>
</dbReference>
<dbReference type="InterPro" id="IPR000380">
    <property type="entry name" value="Topo_IA"/>
</dbReference>
<dbReference type="SUPFAM" id="SSF56712">
    <property type="entry name" value="Prokaryotic type I DNA topoisomerase"/>
    <property type="match status" value="1"/>
</dbReference>
<dbReference type="PANTHER" id="PTHR11390">
    <property type="entry name" value="PROKARYOTIC DNA TOPOISOMERASE"/>
    <property type="match status" value="1"/>
</dbReference>
<feature type="transmembrane region" description="Helical" evidence="13">
    <location>
        <begin position="983"/>
        <end position="1002"/>
    </location>
</feature>
<evidence type="ECO:0000256" key="7">
    <source>
        <dbReference type="ARBA" id="ARBA00023029"/>
    </source>
</evidence>
<dbReference type="Gene3D" id="3.40.50.140">
    <property type="match status" value="1"/>
</dbReference>
<evidence type="ECO:0000256" key="1">
    <source>
        <dbReference type="ARBA" id="ARBA00000213"/>
    </source>
</evidence>
<accession>A0ABN7RXV4</accession>
<evidence type="ECO:0000259" key="15">
    <source>
        <dbReference type="PROSITE" id="PS52039"/>
    </source>
</evidence>
<evidence type="ECO:0000256" key="6">
    <source>
        <dbReference type="ARBA" id="ARBA00022989"/>
    </source>
</evidence>
<evidence type="ECO:0000256" key="8">
    <source>
        <dbReference type="ARBA" id="ARBA00023125"/>
    </source>
</evidence>
<proteinExistence type="inferred from homology"/>
<dbReference type="CDD" id="cd03362">
    <property type="entry name" value="TOPRIM_TopoIA_TopoIII"/>
    <property type="match status" value="1"/>
</dbReference>
<evidence type="ECO:0000256" key="12">
    <source>
        <dbReference type="SAM" id="MobiDB-lite"/>
    </source>
</evidence>
<dbReference type="InterPro" id="IPR003602">
    <property type="entry name" value="Topo_IA_DNA-bd_dom"/>
</dbReference>